<evidence type="ECO:0000259" key="6">
    <source>
        <dbReference type="PROSITE" id="PS50217"/>
    </source>
</evidence>
<dbReference type="Gene3D" id="3.30.160.60">
    <property type="entry name" value="Classic Zinc Finger"/>
    <property type="match status" value="1"/>
</dbReference>
<dbReference type="CDD" id="cd12193">
    <property type="entry name" value="bZIP_GCN4"/>
    <property type="match status" value="1"/>
</dbReference>
<dbReference type="InterPro" id="IPR046347">
    <property type="entry name" value="bZIP_sf"/>
</dbReference>
<evidence type="ECO:0000313" key="7">
    <source>
        <dbReference type="EMBL" id="KAL1867164.1"/>
    </source>
</evidence>
<comment type="caution">
    <text evidence="7">The sequence shown here is derived from an EMBL/GenBank/DDBJ whole genome shotgun (WGS) entry which is preliminary data.</text>
</comment>
<proteinExistence type="predicted"/>
<organism evidence="7 8">
    <name type="scientific">Phialemonium thermophilum</name>
    <dbReference type="NCBI Taxonomy" id="223376"/>
    <lineage>
        <taxon>Eukaryota</taxon>
        <taxon>Fungi</taxon>
        <taxon>Dikarya</taxon>
        <taxon>Ascomycota</taxon>
        <taxon>Pezizomycotina</taxon>
        <taxon>Sordariomycetes</taxon>
        <taxon>Sordariomycetidae</taxon>
        <taxon>Cephalothecales</taxon>
        <taxon>Cephalothecaceae</taxon>
        <taxon>Phialemonium</taxon>
    </lineage>
</organism>
<name>A0ABR3WUK9_9PEZI</name>
<accession>A0ABR3WUK9</accession>
<evidence type="ECO:0000256" key="2">
    <source>
        <dbReference type="ARBA" id="ARBA00023125"/>
    </source>
</evidence>
<evidence type="ECO:0000256" key="1">
    <source>
        <dbReference type="ARBA" id="ARBA00023015"/>
    </source>
</evidence>
<dbReference type="SUPFAM" id="SSF57959">
    <property type="entry name" value="Leucine zipper domain"/>
    <property type="match status" value="1"/>
</dbReference>
<sequence length="224" mass="24193">MDLLDDFSAFGGGDSATAFSSPGLQTGYDLSASVSSSATNVATVSPQDLLIQDPFMSAPNSAALTALTSPSTYSGTPPMMGNHGLTSPEWEKADFVPDYWYPLFPPQKDDSPSSGSDSPEKSDGLEATESTHSGRRKKSGTPGRHSSVSGVGSRKRDKPLPPIVVEDPNDVVALKRARNTLAARKSRQRKAERFEELEEKIAKLEAERDYWKKKALGYGLTEEH</sequence>
<dbReference type="PROSITE" id="PS00036">
    <property type="entry name" value="BZIP_BASIC"/>
    <property type="match status" value="1"/>
</dbReference>
<dbReference type="InterPro" id="IPR050946">
    <property type="entry name" value="AP-1_TF_bZIP"/>
</dbReference>
<dbReference type="EMBL" id="JAZHXJ010000246">
    <property type="protein sequence ID" value="KAL1867164.1"/>
    <property type="molecule type" value="Genomic_DNA"/>
</dbReference>
<feature type="coiled-coil region" evidence="4">
    <location>
        <begin position="187"/>
        <end position="214"/>
    </location>
</feature>
<protein>
    <recommendedName>
        <fullName evidence="6">BZIP domain-containing protein</fullName>
    </recommendedName>
</protein>
<dbReference type="Pfam" id="PF00170">
    <property type="entry name" value="bZIP_1"/>
    <property type="match status" value="1"/>
</dbReference>
<evidence type="ECO:0000256" key="5">
    <source>
        <dbReference type="SAM" id="MobiDB-lite"/>
    </source>
</evidence>
<evidence type="ECO:0000256" key="3">
    <source>
        <dbReference type="ARBA" id="ARBA00023163"/>
    </source>
</evidence>
<keyword evidence="1" id="KW-0805">Transcription regulation</keyword>
<dbReference type="Proteomes" id="UP001586593">
    <property type="component" value="Unassembled WGS sequence"/>
</dbReference>
<dbReference type="PROSITE" id="PS50217">
    <property type="entry name" value="BZIP"/>
    <property type="match status" value="1"/>
</dbReference>
<keyword evidence="8" id="KW-1185">Reference proteome</keyword>
<feature type="domain" description="BZIP" evidence="6">
    <location>
        <begin position="175"/>
        <end position="214"/>
    </location>
</feature>
<feature type="region of interest" description="Disordered" evidence="5">
    <location>
        <begin position="101"/>
        <end position="166"/>
    </location>
</feature>
<gene>
    <name evidence="7" type="ORF">VTK73DRAFT_4297</name>
</gene>
<keyword evidence="4" id="KW-0175">Coiled coil</keyword>
<evidence type="ECO:0000313" key="8">
    <source>
        <dbReference type="Proteomes" id="UP001586593"/>
    </source>
</evidence>
<dbReference type="InterPro" id="IPR004827">
    <property type="entry name" value="bZIP"/>
</dbReference>
<dbReference type="PANTHER" id="PTHR11462">
    <property type="entry name" value="JUN TRANSCRIPTION FACTOR-RELATED"/>
    <property type="match status" value="1"/>
</dbReference>
<reference evidence="7 8" key="1">
    <citation type="journal article" date="2024" name="Commun. Biol.">
        <title>Comparative genomic analysis of thermophilic fungi reveals convergent evolutionary adaptations and gene losses.</title>
        <authorList>
            <person name="Steindorff A.S."/>
            <person name="Aguilar-Pontes M.V."/>
            <person name="Robinson A.J."/>
            <person name="Andreopoulos B."/>
            <person name="LaButti K."/>
            <person name="Kuo A."/>
            <person name="Mondo S."/>
            <person name="Riley R."/>
            <person name="Otillar R."/>
            <person name="Haridas S."/>
            <person name="Lipzen A."/>
            <person name="Grimwood J."/>
            <person name="Schmutz J."/>
            <person name="Clum A."/>
            <person name="Reid I.D."/>
            <person name="Moisan M.C."/>
            <person name="Butler G."/>
            <person name="Nguyen T.T.M."/>
            <person name="Dewar K."/>
            <person name="Conant G."/>
            <person name="Drula E."/>
            <person name="Henrissat B."/>
            <person name="Hansel C."/>
            <person name="Singer S."/>
            <person name="Hutchinson M.I."/>
            <person name="de Vries R.P."/>
            <person name="Natvig D.O."/>
            <person name="Powell A.J."/>
            <person name="Tsang A."/>
            <person name="Grigoriev I.V."/>
        </authorList>
    </citation>
    <scope>NUCLEOTIDE SEQUENCE [LARGE SCALE GENOMIC DNA]</scope>
    <source>
        <strain evidence="7 8">ATCC 24622</strain>
    </source>
</reference>
<dbReference type="PANTHER" id="PTHR11462:SF35">
    <property type="entry name" value="TRANSCRIPTION FACTOR JRA"/>
    <property type="match status" value="1"/>
</dbReference>
<keyword evidence="2" id="KW-0238">DNA-binding</keyword>
<keyword evidence="3" id="KW-0804">Transcription</keyword>
<evidence type="ECO:0000256" key="4">
    <source>
        <dbReference type="SAM" id="Coils"/>
    </source>
</evidence>